<dbReference type="InterPro" id="IPR036849">
    <property type="entry name" value="Enolase-like_C_sf"/>
</dbReference>
<keyword evidence="3" id="KW-0479">Metal-binding</keyword>
<evidence type="ECO:0000259" key="5">
    <source>
        <dbReference type="SMART" id="SM00922"/>
    </source>
</evidence>
<dbReference type="Gene3D" id="3.20.20.120">
    <property type="entry name" value="Enolase-like C-terminal domain"/>
    <property type="match status" value="1"/>
</dbReference>
<dbReference type="SFLD" id="SFLDS00001">
    <property type="entry name" value="Enolase"/>
    <property type="match status" value="1"/>
</dbReference>
<accession>A0A559K9S7</accession>
<dbReference type="PROSITE" id="PS00908">
    <property type="entry name" value="MR_MLE_1"/>
    <property type="match status" value="1"/>
</dbReference>
<evidence type="ECO:0000256" key="1">
    <source>
        <dbReference type="ARBA" id="ARBA00003553"/>
    </source>
</evidence>
<gene>
    <name evidence="6" type="ORF">FPZ49_16610</name>
</gene>
<dbReference type="InterPro" id="IPR034589">
    <property type="entry name" value="D-mannonate_dehydratase-like"/>
</dbReference>
<dbReference type="InterPro" id="IPR013341">
    <property type="entry name" value="Mandelate_racemase_N_dom"/>
</dbReference>
<evidence type="ECO:0000313" key="7">
    <source>
        <dbReference type="Proteomes" id="UP000317036"/>
    </source>
</evidence>
<dbReference type="Gene3D" id="3.30.390.10">
    <property type="entry name" value="Enolase-like, N-terminal domain"/>
    <property type="match status" value="1"/>
</dbReference>
<dbReference type="FunFam" id="3.20.20.120:FF:000011">
    <property type="entry name" value="D-galactonate dehydratase family member VSWAT3_13707"/>
    <property type="match status" value="1"/>
</dbReference>
<dbReference type="GO" id="GO:0009063">
    <property type="term" value="P:amino acid catabolic process"/>
    <property type="evidence" value="ECO:0007669"/>
    <property type="project" value="InterPro"/>
</dbReference>
<dbReference type="SFLD" id="SFLDG00033">
    <property type="entry name" value="mannonate_dehydratase"/>
    <property type="match status" value="1"/>
</dbReference>
<dbReference type="Proteomes" id="UP000317036">
    <property type="component" value="Unassembled WGS sequence"/>
</dbReference>
<dbReference type="InterPro" id="IPR034593">
    <property type="entry name" value="DgoD-like"/>
</dbReference>
<sequence length="402" mass="45178">MSSAPITIRDVRTILTAPQRINLVVVKIETSEPGLYGLGCATFTQRYLSVASAIEDYLKPFLIGKEVHRIEDIWQSAMVSSYWRNGPVLNNALSGVDMALWDIKGKLAGMPLYQLLGGKCREAAAVYRHADGRDLQELEESVSAFKEQGYRYIRCQMGGYGGRDHQLHSPEGRLPGAYYDPNEYARSVPRIFEHVRSRFGNELELLHDVHERLAPIEAVRLAKQLEPYRLFFLEDALAPEHIDYFHMIRQQCATPLAMGELFVHPMEWLPLISNRLIDFIRVHISAIGGITPARKLAILCESFGVRTAWHGPGDVSPIGHAANVHLDVSSHNFGVQEWSPMSEELEHVFPGCPQIKNGFVYPNEKPGLGMDLDEELAAKFPCVNKLPEWTLARIPDGTSVRP</sequence>
<dbReference type="InterPro" id="IPR013342">
    <property type="entry name" value="Mandelate_racemase_C"/>
</dbReference>
<dbReference type="PANTHER" id="PTHR48080:SF6">
    <property type="entry name" value="STARVATION-SENSING PROTEIN RSPA"/>
    <property type="match status" value="1"/>
</dbReference>
<comment type="function">
    <text evidence="1">Has no detectable activity with D-mannonate and with a panel of 70 other acid sugars (in vitro), in spite of the conservation of the residues that are expected to be important for catalytic activity and cofactor binding. May have evolved a divergent function.</text>
</comment>
<evidence type="ECO:0000256" key="2">
    <source>
        <dbReference type="ARBA" id="ARBA00010339"/>
    </source>
</evidence>
<dbReference type="SUPFAM" id="SSF51604">
    <property type="entry name" value="Enolase C-terminal domain-like"/>
    <property type="match status" value="1"/>
</dbReference>
<evidence type="ECO:0000313" key="6">
    <source>
        <dbReference type="EMBL" id="TVY08891.1"/>
    </source>
</evidence>
<dbReference type="EMBL" id="VNJI01000019">
    <property type="protein sequence ID" value="TVY08891.1"/>
    <property type="molecule type" value="Genomic_DNA"/>
</dbReference>
<dbReference type="Pfam" id="PF13378">
    <property type="entry name" value="MR_MLE_C"/>
    <property type="match status" value="1"/>
</dbReference>
<comment type="similarity">
    <text evidence="2">Belongs to the mandelate racemase/muconate lactonizing enzyme family. GalD subfamily.</text>
</comment>
<dbReference type="InterPro" id="IPR018110">
    <property type="entry name" value="Mandel_Rmase/mucon_lact_enz_CS"/>
</dbReference>
<dbReference type="GO" id="GO:0000287">
    <property type="term" value="F:magnesium ion binding"/>
    <property type="evidence" value="ECO:0007669"/>
    <property type="project" value="UniProtKB-ARBA"/>
</dbReference>
<reference evidence="6 7" key="1">
    <citation type="submission" date="2019-07" db="EMBL/GenBank/DDBJ databases">
        <authorList>
            <person name="Kim J."/>
        </authorList>
    </citation>
    <scope>NUCLEOTIDE SEQUENCE [LARGE SCALE GENOMIC DNA]</scope>
    <source>
        <strain evidence="6 7">JC52</strain>
    </source>
</reference>
<dbReference type="Pfam" id="PF02746">
    <property type="entry name" value="MR_MLE_N"/>
    <property type="match status" value="1"/>
</dbReference>
<dbReference type="RefSeq" id="WP_144848724.1">
    <property type="nucleotide sequence ID" value="NZ_VNJI01000019.1"/>
</dbReference>
<evidence type="ECO:0000256" key="4">
    <source>
        <dbReference type="ARBA" id="ARBA00022842"/>
    </source>
</evidence>
<keyword evidence="7" id="KW-1185">Reference proteome</keyword>
<name>A0A559K9S7_9BACL</name>
<dbReference type="AlphaFoldDB" id="A0A559K9S7"/>
<dbReference type="OrthoDB" id="9775391at2"/>
<dbReference type="SMART" id="SM00922">
    <property type="entry name" value="MR_MLE"/>
    <property type="match status" value="1"/>
</dbReference>
<organism evidence="6 7">
    <name type="scientific">Paenibacillus cremeus</name>
    <dbReference type="NCBI Taxonomy" id="2163881"/>
    <lineage>
        <taxon>Bacteria</taxon>
        <taxon>Bacillati</taxon>
        <taxon>Bacillota</taxon>
        <taxon>Bacilli</taxon>
        <taxon>Bacillales</taxon>
        <taxon>Paenibacillaceae</taxon>
        <taxon>Paenibacillus</taxon>
    </lineage>
</organism>
<keyword evidence="4" id="KW-0460">Magnesium</keyword>
<feature type="domain" description="Mandelate racemase/muconate lactonizing enzyme C-terminal" evidence="5">
    <location>
        <begin position="135"/>
        <end position="255"/>
    </location>
</feature>
<comment type="caution">
    <text evidence="6">The sequence shown here is derived from an EMBL/GenBank/DDBJ whole genome shotgun (WGS) entry which is preliminary data.</text>
</comment>
<evidence type="ECO:0000256" key="3">
    <source>
        <dbReference type="ARBA" id="ARBA00022723"/>
    </source>
</evidence>
<proteinExistence type="inferred from homology"/>
<dbReference type="PANTHER" id="PTHR48080">
    <property type="entry name" value="D-GALACTONATE DEHYDRATASE-RELATED"/>
    <property type="match status" value="1"/>
</dbReference>
<dbReference type="SUPFAM" id="SSF54826">
    <property type="entry name" value="Enolase N-terminal domain-like"/>
    <property type="match status" value="1"/>
</dbReference>
<dbReference type="InterPro" id="IPR029017">
    <property type="entry name" value="Enolase-like_N"/>
</dbReference>
<protein>
    <submittedName>
        <fullName evidence="6">Starvation-sensing protein RspA</fullName>
    </submittedName>
</protein>
<dbReference type="InterPro" id="IPR029065">
    <property type="entry name" value="Enolase_C-like"/>
</dbReference>